<dbReference type="GO" id="GO:0000455">
    <property type="term" value="P:enzyme-directed rRNA pseudouridine synthesis"/>
    <property type="evidence" value="ECO:0007669"/>
    <property type="project" value="TreeGrafter"/>
</dbReference>
<dbReference type="InterPro" id="IPR006224">
    <property type="entry name" value="PsdUridine_synth_RluA-like_CS"/>
</dbReference>
<comment type="caution">
    <text evidence="11">The sequence shown here is derived from an EMBL/GenBank/DDBJ whole genome shotgun (WGS) entry which is preliminary data.</text>
</comment>
<comment type="catalytic activity">
    <reaction evidence="3">
        <text>uridine(65) in tRNA = pseudouridine(65) in tRNA</text>
        <dbReference type="Rhea" id="RHEA:42536"/>
        <dbReference type="Rhea" id="RHEA-COMP:10103"/>
        <dbReference type="Rhea" id="RHEA-COMP:10104"/>
        <dbReference type="ChEBI" id="CHEBI:65314"/>
        <dbReference type="ChEBI" id="CHEBI:65315"/>
        <dbReference type="EC" id="5.4.99.26"/>
    </reaction>
</comment>
<dbReference type="Proteomes" id="UP000472580">
    <property type="component" value="Unassembled WGS sequence"/>
</dbReference>
<dbReference type="EC" id="5.4.99.26" evidence="5"/>
<evidence type="ECO:0000259" key="10">
    <source>
        <dbReference type="Pfam" id="PF00849"/>
    </source>
</evidence>
<dbReference type="Pfam" id="PF00849">
    <property type="entry name" value="PseudoU_synth_2"/>
    <property type="match status" value="1"/>
</dbReference>
<dbReference type="GO" id="GO:0008033">
    <property type="term" value="P:tRNA processing"/>
    <property type="evidence" value="ECO:0007669"/>
    <property type="project" value="UniProtKB-KW"/>
</dbReference>
<dbReference type="PROSITE" id="PS01129">
    <property type="entry name" value="PSI_RLU"/>
    <property type="match status" value="1"/>
</dbReference>
<sequence length="243" mass="27697">MCTDQKPLLKVLYQDDCLAVVSKPEKLLTHRTEIANGDQYFALQLARDLFGKRVWPLYRLDRGTSGALMFAFDPQTVSALAQQTHETFQKQYFAIVRGTSEKTMLIDHALKPPVDPYLRVQKTEAQEAKTLLTTLASAEVPVSSGKYETTRLSLVKLELLTGRRHQIRRHMKFIAHPIIGDATYGKGPLNRALAEYFGRDRLYLHCCGISFLHPRTGTRVSITDRLDGDFAETVKQLRWVNYI</sequence>
<reference evidence="11 12" key="1">
    <citation type="submission" date="2019-12" db="EMBL/GenBank/DDBJ databases">
        <title>Microbes associate with the intestines of laboratory mice.</title>
        <authorList>
            <person name="Navarre W."/>
            <person name="Wong E."/>
        </authorList>
    </citation>
    <scope>NUCLEOTIDE SEQUENCE [LARGE SCALE GENOMIC DNA]</scope>
    <source>
        <strain evidence="11 12">NM82_D38</strain>
    </source>
</reference>
<dbReference type="InterPro" id="IPR006145">
    <property type="entry name" value="PsdUridine_synth_RsuA/RluA"/>
</dbReference>
<dbReference type="InterPro" id="IPR050188">
    <property type="entry name" value="RluA_PseudoU_synthase"/>
</dbReference>
<name>A0A6L6YH03_9BURK</name>
<protein>
    <recommendedName>
        <fullName evidence="6">tRNA pseudouridine synthase C</fullName>
        <ecNumber evidence="5">5.4.99.26</ecNumber>
    </recommendedName>
    <alternativeName>
        <fullName evidence="8">tRNA pseudouridine(65) synthase</fullName>
    </alternativeName>
    <alternativeName>
        <fullName evidence="9">tRNA pseudouridylate synthase C</fullName>
    </alternativeName>
    <alternativeName>
        <fullName evidence="7">tRNA-uridine isomerase C</fullName>
    </alternativeName>
</protein>
<dbReference type="PANTHER" id="PTHR21600:SF56">
    <property type="entry name" value="TRNA PSEUDOURIDINE SYNTHASE C"/>
    <property type="match status" value="1"/>
</dbReference>
<keyword evidence="12" id="KW-1185">Reference proteome</keyword>
<evidence type="ECO:0000256" key="3">
    <source>
        <dbReference type="ARBA" id="ARBA00036607"/>
    </source>
</evidence>
<dbReference type="PANTHER" id="PTHR21600">
    <property type="entry name" value="MITOCHONDRIAL RNA PSEUDOURIDINE SYNTHASE"/>
    <property type="match status" value="1"/>
</dbReference>
<organism evidence="11 12">
    <name type="scientific">Parasutterella muris</name>
    <dbReference type="NCBI Taxonomy" id="2565572"/>
    <lineage>
        <taxon>Bacteria</taxon>
        <taxon>Pseudomonadati</taxon>
        <taxon>Pseudomonadota</taxon>
        <taxon>Betaproteobacteria</taxon>
        <taxon>Burkholderiales</taxon>
        <taxon>Sutterellaceae</taxon>
        <taxon>Parasutterella</taxon>
    </lineage>
</organism>
<keyword evidence="2" id="KW-0413">Isomerase</keyword>
<evidence type="ECO:0000256" key="1">
    <source>
        <dbReference type="ARBA" id="ARBA00022694"/>
    </source>
</evidence>
<evidence type="ECO:0000313" key="12">
    <source>
        <dbReference type="Proteomes" id="UP000472580"/>
    </source>
</evidence>
<feature type="domain" description="Pseudouridine synthase RsuA/RluA-like" evidence="10">
    <location>
        <begin position="19"/>
        <end position="171"/>
    </location>
</feature>
<evidence type="ECO:0000256" key="7">
    <source>
        <dbReference type="ARBA" id="ARBA00041803"/>
    </source>
</evidence>
<evidence type="ECO:0000256" key="4">
    <source>
        <dbReference type="ARBA" id="ARBA00037670"/>
    </source>
</evidence>
<evidence type="ECO:0000256" key="9">
    <source>
        <dbReference type="ARBA" id="ARBA00043049"/>
    </source>
</evidence>
<accession>A0A6L6YH03</accession>
<evidence type="ECO:0000256" key="6">
    <source>
        <dbReference type="ARBA" id="ARBA00040675"/>
    </source>
</evidence>
<dbReference type="Gene3D" id="3.30.2350.10">
    <property type="entry name" value="Pseudouridine synthase"/>
    <property type="match status" value="1"/>
</dbReference>
<evidence type="ECO:0000256" key="5">
    <source>
        <dbReference type="ARBA" id="ARBA00038943"/>
    </source>
</evidence>
<dbReference type="OrthoDB" id="9785808at2"/>
<dbReference type="InterPro" id="IPR020103">
    <property type="entry name" value="PsdUridine_synth_cat_dom_sf"/>
</dbReference>
<dbReference type="GO" id="GO:0160149">
    <property type="term" value="F:tRNA pseudouridine(65) synthase activity"/>
    <property type="evidence" value="ECO:0007669"/>
    <property type="project" value="UniProtKB-EC"/>
</dbReference>
<comment type="function">
    <text evidence="4">Responsible for synthesis of pseudouridine from uracil-65 in transfer RNAs.</text>
</comment>
<dbReference type="GO" id="GO:0003723">
    <property type="term" value="F:RNA binding"/>
    <property type="evidence" value="ECO:0007669"/>
    <property type="project" value="InterPro"/>
</dbReference>
<dbReference type="EMBL" id="WSRP01000018">
    <property type="protein sequence ID" value="MVX56926.1"/>
    <property type="molecule type" value="Genomic_DNA"/>
</dbReference>
<evidence type="ECO:0000313" key="11">
    <source>
        <dbReference type="EMBL" id="MVX56926.1"/>
    </source>
</evidence>
<keyword evidence="1" id="KW-0819">tRNA processing</keyword>
<proteinExistence type="predicted"/>
<dbReference type="SUPFAM" id="SSF55120">
    <property type="entry name" value="Pseudouridine synthase"/>
    <property type="match status" value="1"/>
</dbReference>
<gene>
    <name evidence="11" type="ORF">E5987_06855</name>
</gene>
<dbReference type="RefSeq" id="WP_160335357.1">
    <property type="nucleotide sequence ID" value="NZ_CALPCR010000001.1"/>
</dbReference>
<evidence type="ECO:0000256" key="2">
    <source>
        <dbReference type="ARBA" id="ARBA00023235"/>
    </source>
</evidence>
<dbReference type="AlphaFoldDB" id="A0A6L6YH03"/>
<evidence type="ECO:0000256" key="8">
    <source>
        <dbReference type="ARBA" id="ARBA00041975"/>
    </source>
</evidence>